<proteinExistence type="predicted"/>
<dbReference type="InterPro" id="IPR051608">
    <property type="entry name" value="RQC_Subunit_NEMF"/>
</dbReference>
<accession>A0A7J7IGI3</accession>
<evidence type="ECO:0000313" key="4">
    <source>
        <dbReference type="Proteomes" id="UP000530660"/>
    </source>
</evidence>
<feature type="compositionally biased region" description="Basic residues" evidence="1">
    <location>
        <begin position="132"/>
        <end position="145"/>
    </location>
</feature>
<dbReference type="GO" id="GO:0043023">
    <property type="term" value="F:ribosomal large subunit binding"/>
    <property type="evidence" value="ECO:0007669"/>
    <property type="project" value="TreeGrafter"/>
</dbReference>
<evidence type="ECO:0000256" key="1">
    <source>
        <dbReference type="SAM" id="MobiDB-lite"/>
    </source>
</evidence>
<comment type="caution">
    <text evidence="3">The sequence shown here is derived from an EMBL/GenBank/DDBJ whole genome shotgun (WGS) entry which is preliminary data.</text>
</comment>
<dbReference type="GO" id="GO:0072344">
    <property type="term" value="P:rescue of stalled ribosome"/>
    <property type="evidence" value="ECO:0007669"/>
    <property type="project" value="TreeGrafter"/>
</dbReference>
<dbReference type="Pfam" id="PF05833">
    <property type="entry name" value="NFACT_N"/>
    <property type="match status" value="1"/>
</dbReference>
<sequence length="270" mass="30007">MRMSYALRGDLLMSWQHLWQPGQSHLQLPPEAASALGSSLENSAIPAIEIGPGRTPVDDARICYQRSRKLRRAVQALGPLEAAARAERDRLEQLEFSISVALDYAEDPDFELLHDVAEELEMTGPLQSTNRGRPKRFQPGRRRASATRSYDGHLLGRCIQMSAVTEGATILCGKSQRQNDYLTFQVAGENDFWFHAQGFAGSHCVLRMPPGIPASEADLKRASDAAAYYSKGKTAEICASCVYSDQACAQSWCTWTSQVQQRKGTVWRTR</sequence>
<dbReference type="Proteomes" id="UP000530660">
    <property type="component" value="Unassembled WGS sequence"/>
</dbReference>
<feature type="domain" description="NFACT RNA-binding" evidence="2">
    <location>
        <begin position="165"/>
        <end position="246"/>
    </location>
</feature>
<organism evidence="3 4">
    <name type="scientific">Cyanidiococcus yangmingshanensis</name>
    <dbReference type="NCBI Taxonomy" id="2690220"/>
    <lineage>
        <taxon>Eukaryota</taxon>
        <taxon>Rhodophyta</taxon>
        <taxon>Bangiophyceae</taxon>
        <taxon>Cyanidiales</taxon>
        <taxon>Cyanidiaceae</taxon>
        <taxon>Cyanidiococcus</taxon>
    </lineage>
</organism>
<dbReference type="Pfam" id="PF05670">
    <property type="entry name" value="NFACT-R_1"/>
    <property type="match status" value="1"/>
</dbReference>
<dbReference type="AlphaFoldDB" id="A0A7J7IGI3"/>
<reference evidence="3 4" key="1">
    <citation type="journal article" date="2020" name="J. Phycol.">
        <title>Comparative genome analysis reveals Cyanidiococcus gen. nov., a new extremophilic red algal genus sister to Cyanidioschyzon (Cyanidioschyzonaceae, Rhodophyta).</title>
        <authorList>
            <person name="Liu S.-L."/>
            <person name="Chiang Y.-R."/>
            <person name="Yoon H.S."/>
            <person name="Fu H.-Y."/>
        </authorList>
    </citation>
    <scope>NUCLEOTIDE SEQUENCE [LARGE SCALE GENOMIC DNA]</scope>
    <source>
        <strain evidence="3 4">THAL066</strain>
    </source>
</reference>
<dbReference type="GO" id="GO:1990112">
    <property type="term" value="C:RQC complex"/>
    <property type="evidence" value="ECO:0007669"/>
    <property type="project" value="TreeGrafter"/>
</dbReference>
<protein>
    <recommendedName>
        <fullName evidence="2">NFACT RNA-binding domain-containing protein</fullName>
    </recommendedName>
</protein>
<dbReference type="GO" id="GO:0000049">
    <property type="term" value="F:tRNA binding"/>
    <property type="evidence" value="ECO:0007669"/>
    <property type="project" value="TreeGrafter"/>
</dbReference>
<gene>
    <name evidence="3" type="ORF">F1559_002778</name>
</gene>
<feature type="region of interest" description="Disordered" evidence="1">
    <location>
        <begin position="123"/>
        <end position="146"/>
    </location>
</feature>
<dbReference type="InterPro" id="IPR008532">
    <property type="entry name" value="NFACT_RNA-bd"/>
</dbReference>
<dbReference type="EMBL" id="VWRR01000011">
    <property type="protein sequence ID" value="KAF6002216.1"/>
    <property type="molecule type" value="Genomic_DNA"/>
</dbReference>
<keyword evidence="4" id="KW-1185">Reference proteome</keyword>
<name>A0A7J7IGI3_9RHOD</name>
<evidence type="ECO:0000259" key="2">
    <source>
        <dbReference type="Pfam" id="PF05670"/>
    </source>
</evidence>
<evidence type="ECO:0000313" key="3">
    <source>
        <dbReference type="EMBL" id="KAF6002216.1"/>
    </source>
</evidence>
<dbReference type="PANTHER" id="PTHR15239:SF6">
    <property type="entry name" value="RIBOSOME QUALITY CONTROL COMPLEX SUBUNIT NEMF"/>
    <property type="match status" value="1"/>
</dbReference>
<dbReference type="OrthoDB" id="436717at2759"/>
<dbReference type="PANTHER" id="PTHR15239">
    <property type="entry name" value="NUCLEAR EXPORT MEDIATOR FACTOR NEMF"/>
    <property type="match status" value="1"/>
</dbReference>